<accession>A0A383BDG5</accession>
<proteinExistence type="predicted"/>
<gene>
    <name evidence="1" type="ORF">METZ01_LOCUS470727</name>
</gene>
<name>A0A383BDG5_9ZZZZ</name>
<protein>
    <recommendedName>
        <fullName evidence="2">Outer membrane protein beta-barrel domain-containing protein</fullName>
    </recommendedName>
</protein>
<dbReference type="EMBL" id="UINC01199446">
    <property type="protein sequence ID" value="SVE17873.1"/>
    <property type="molecule type" value="Genomic_DNA"/>
</dbReference>
<feature type="non-terminal residue" evidence="1">
    <location>
        <position position="234"/>
    </location>
</feature>
<evidence type="ECO:0000313" key="1">
    <source>
        <dbReference type="EMBL" id="SVE17873.1"/>
    </source>
</evidence>
<organism evidence="1">
    <name type="scientific">marine metagenome</name>
    <dbReference type="NCBI Taxonomy" id="408172"/>
    <lineage>
        <taxon>unclassified sequences</taxon>
        <taxon>metagenomes</taxon>
        <taxon>ecological metagenomes</taxon>
    </lineage>
</organism>
<evidence type="ECO:0008006" key="2">
    <source>
        <dbReference type="Google" id="ProtNLM"/>
    </source>
</evidence>
<dbReference type="AlphaFoldDB" id="A0A383BDG5"/>
<sequence length="234" mass="27131">MKTLIKYKLKSLFLIVCLSIPTLIFGVEVCKIPSGCQIDEKGICIDCVEQEFEEETEEDKLERKIEEEKEQEERDQFWKNLSLEFFGGYGNSNFTFTGQNNTSIDRPYINEVTYNGFSLGTRLRLTPRVSFSLSSFRGGVNTVKVNSDDESKSSLDEDVFTTEMSGDTSYTDLTIDYNWNVKQWNWFMGLGIFSLTSDLNYKDLTYGSFKYEIDEQNVFFNSGFNFHFINQSFL</sequence>
<reference evidence="1" key="1">
    <citation type="submission" date="2018-05" db="EMBL/GenBank/DDBJ databases">
        <authorList>
            <person name="Lanie J.A."/>
            <person name="Ng W.-L."/>
            <person name="Kazmierczak K.M."/>
            <person name="Andrzejewski T.M."/>
            <person name="Davidsen T.M."/>
            <person name="Wayne K.J."/>
            <person name="Tettelin H."/>
            <person name="Glass J.I."/>
            <person name="Rusch D."/>
            <person name="Podicherti R."/>
            <person name="Tsui H.-C.T."/>
            <person name="Winkler M.E."/>
        </authorList>
    </citation>
    <scope>NUCLEOTIDE SEQUENCE</scope>
</reference>